<dbReference type="SUPFAM" id="SSF52821">
    <property type="entry name" value="Rhodanese/Cell cycle control phosphatase"/>
    <property type="match status" value="1"/>
</dbReference>
<gene>
    <name evidence="5" type="ORF">O1G22_02730</name>
</gene>
<feature type="domain" description="CBS" evidence="4">
    <location>
        <begin position="177"/>
        <end position="233"/>
    </location>
</feature>
<dbReference type="InterPro" id="IPR046342">
    <property type="entry name" value="CBS_dom_sf"/>
</dbReference>
<dbReference type="PROSITE" id="PS50206">
    <property type="entry name" value="RHODANESE_3"/>
    <property type="match status" value="1"/>
</dbReference>
<dbReference type="CDD" id="cd00158">
    <property type="entry name" value="RHOD"/>
    <property type="match status" value="1"/>
</dbReference>
<dbReference type="EMBL" id="CP115300">
    <property type="protein sequence ID" value="WBO61831.1"/>
    <property type="molecule type" value="Genomic_DNA"/>
</dbReference>
<dbReference type="Pfam" id="PF00571">
    <property type="entry name" value="CBS"/>
    <property type="match status" value="2"/>
</dbReference>
<name>A0ABY7NUD0_9ACTN</name>
<dbReference type="InterPro" id="IPR001307">
    <property type="entry name" value="Thiosulphate_STrfase_CS"/>
</dbReference>
<feature type="domain" description="Rhodanese" evidence="3">
    <location>
        <begin position="16"/>
        <end position="107"/>
    </location>
</feature>
<evidence type="ECO:0000259" key="3">
    <source>
        <dbReference type="PROSITE" id="PS50206"/>
    </source>
</evidence>
<accession>A0ABY7NUD0</accession>
<reference evidence="5 6" key="1">
    <citation type="submission" date="2022-12" db="EMBL/GenBank/DDBJ databases">
        <authorList>
            <person name="Mo P."/>
        </authorList>
    </citation>
    <scope>NUCLEOTIDE SEQUENCE [LARGE SCALE GENOMIC DNA]</scope>
    <source>
        <strain evidence="5 6">HUAS 2-6</strain>
    </source>
</reference>
<evidence type="ECO:0000313" key="5">
    <source>
        <dbReference type="EMBL" id="WBO61831.1"/>
    </source>
</evidence>
<dbReference type="SMART" id="SM00116">
    <property type="entry name" value="CBS"/>
    <property type="match status" value="2"/>
</dbReference>
<dbReference type="Gene3D" id="3.10.580.10">
    <property type="entry name" value="CBS-domain"/>
    <property type="match status" value="1"/>
</dbReference>
<dbReference type="Pfam" id="PF00581">
    <property type="entry name" value="Rhodanese"/>
    <property type="match status" value="1"/>
</dbReference>
<dbReference type="InterPro" id="IPR000644">
    <property type="entry name" value="CBS_dom"/>
</dbReference>
<dbReference type="InterPro" id="IPR001763">
    <property type="entry name" value="Rhodanese-like_dom"/>
</dbReference>
<dbReference type="PANTHER" id="PTHR43080">
    <property type="entry name" value="CBS DOMAIN-CONTAINING PROTEIN CBSX3, MITOCHONDRIAL"/>
    <property type="match status" value="1"/>
</dbReference>
<dbReference type="RefSeq" id="WP_270079786.1">
    <property type="nucleotide sequence ID" value="NZ_CP115300.1"/>
</dbReference>
<dbReference type="InterPro" id="IPR051257">
    <property type="entry name" value="Diverse_CBS-Domain"/>
</dbReference>
<dbReference type="Proteomes" id="UP001212326">
    <property type="component" value="Chromosome"/>
</dbReference>
<sequence>MSVRLFDRQEVFRLVEQDMAQLVEVLPSEPYEQAHLPGALRIGLRELDTRARDWLDPGRPVVVYCADALCDLSPRAAARLRQLGFRQVYDYAPGKADWLAAGLPREGWAADTAFAGDVADHTAPLCTVDQPLDDAVDMLDETGHRFAAVVDAEQVVVGLLDREDAEAGGGGVVGDVLRPGPTTVRADAPLGPLLARMVRSGTEAVPVTDPEGRLIGLLERERLEQAVVRPHTTAG</sequence>
<organism evidence="5 6">
    <name type="scientific">Streptomyces camelliae</name>
    <dbReference type="NCBI Taxonomy" id="3004093"/>
    <lineage>
        <taxon>Bacteria</taxon>
        <taxon>Bacillati</taxon>
        <taxon>Actinomycetota</taxon>
        <taxon>Actinomycetes</taxon>
        <taxon>Kitasatosporales</taxon>
        <taxon>Streptomycetaceae</taxon>
        <taxon>Streptomyces</taxon>
    </lineage>
</organism>
<evidence type="ECO:0000256" key="1">
    <source>
        <dbReference type="ARBA" id="ARBA00023122"/>
    </source>
</evidence>
<dbReference type="PROSITE" id="PS51371">
    <property type="entry name" value="CBS"/>
    <property type="match status" value="2"/>
</dbReference>
<dbReference type="Gene3D" id="3.40.250.10">
    <property type="entry name" value="Rhodanese-like domain"/>
    <property type="match status" value="1"/>
</dbReference>
<keyword evidence="6" id="KW-1185">Reference proteome</keyword>
<proteinExistence type="predicted"/>
<dbReference type="PANTHER" id="PTHR43080:SF26">
    <property type="entry name" value="REGULATORY PROTEIN"/>
    <property type="match status" value="1"/>
</dbReference>
<protein>
    <submittedName>
        <fullName evidence="5">CBS domain-containing protein</fullName>
    </submittedName>
</protein>
<dbReference type="CDD" id="cd02205">
    <property type="entry name" value="CBS_pair_SF"/>
    <property type="match status" value="1"/>
</dbReference>
<evidence type="ECO:0000259" key="4">
    <source>
        <dbReference type="PROSITE" id="PS51371"/>
    </source>
</evidence>
<dbReference type="SMART" id="SM00450">
    <property type="entry name" value="RHOD"/>
    <property type="match status" value="1"/>
</dbReference>
<dbReference type="SUPFAM" id="SSF54631">
    <property type="entry name" value="CBS-domain pair"/>
    <property type="match status" value="1"/>
</dbReference>
<evidence type="ECO:0000313" key="6">
    <source>
        <dbReference type="Proteomes" id="UP001212326"/>
    </source>
</evidence>
<dbReference type="PROSITE" id="PS00380">
    <property type="entry name" value="RHODANESE_1"/>
    <property type="match status" value="1"/>
</dbReference>
<feature type="domain" description="CBS" evidence="4">
    <location>
        <begin position="119"/>
        <end position="176"/>
    </location>
</feature>
<keyword evidence="1 2" id="KW-0129">CBS domain</keyword>
<evidence type="ECO:0000256" key="2">
    <source>
        <dbReference type="PROSITE-ProRule" id="PRU00703"/>
    </source>
</evidence>
<dbReference type="InterPro" id="IPR036873">
    <property type="entry name" value="Rhodanese-like_dom_sf"/>
</dbReference>